<feature type="domain" description="Orn/DAP/Arg decarboxylase 2 N-terminal" evidence="9">
    <location>
        <begin position="76"/>
        <end position="288"/>
    </location>
</feature>
<comment type="catalytic activity">
    <reaction evidence="8">
        <text>L-ornithine + H(+) = putrescine + CO2</text>
        <dbReference type="Rhea" id="RHEA:22964"/>
        <dbReference type="ChEBI" id="CHEBI:15378"/>
        <dbReference type="ChEBI" id="CHEBI:16526"/>
        <dbReference type="ChEBI" id="CHEBI:46911"/>
        <dbReference type="ChEBI" id="CHEBI:326268"/>
        <dbReference type="EC" id="4.1.1.17"/>
    </reaction>
</comment>
<dbReference type="Pfam" id="PF02784">
    <property type="entry name" value="Orn_Arg_deC_N"/>
    <property type="match status" value="1"/>
</dbReference>
<keyword evidence="3" id="KW-0663">Pyridoxal phosphate</keyword>
<dbReference type="Gramene" id="OPUNC02G14930.1">
    <property type="protein sequence ID" value="OPUNC02G14930.1"/>
    <property type="gene ID" value="OPUNC02G14930"/>
</dbReference>
<evidence type="ECO:0000256" key="5">
    <source>
        <dbReference type="ARBA" id="ARBA00034115"/>
    </source>
</evidence>
<protein>
    <recommendedName>
        <fullName evidence="6">ornithine decarboxylase</fullName>
        <ecNumber evidence="6">4.1.1.17</ecNumber>
    </recommendedName>
</protein>
<comment type="cofactor">
    <cofactor evidence="1">
        <name>pyridoxal 5'-phosphate</name>
        <dbReference type="ChEBI" id="CHEBI:597326"/>
    </cofactor>
</comment>
<evidence type="ECO:0000256" key="3">
    <source>
        <dbReference type="ARBA" id="ARBA00022898"/>
    </source>
</evidence>
<evidence type="ECO:0000313" key="10">
    <source>
        <dbReference type="EnsemblPlants" id="OPUNC02G14930.1"/>
    </source>
</evidence>
<dbReference type="SUPFAM" id="SSF51419">
    <property type="entry name" value="PLP-binding barrel"/>
    <property type="match status" value="1"/>
</dbReference>
<evidence type="ECO:0000256" key="7">
    <source>
        <dbReference type="ARBA" id="ARBA00046672"/>
    </source>
</evidence>
<evidence type="ECO:0000256" key="8">
    <source>
        <dbReference type="ARBA" id="ARBA00049127"/>
    </source>
</evidence>
<dbReference type="GO" id="GO:0004586">
    <property type="term" value="F:ornithine decarboxylase activity"/>
    <property type="evidence" value="ECO:0007669"/>
    <property type="project" value="UniProtKB-EC"/>
</dbReference>
<keyword evidence="11" id="KW-1185">Reference proteome</keyword>
<keyword evidence="4" id="KW-0456">Lyase</keyword>
<dbReference type="HOGENOM" id="CLU_026444_1_0_1"/>
<dbReference type="InterPro" id="IPR029066">
    <property type="entry name" value="PLP-binding_barrel"/>
</dbReference>
<dbReference type="STRING" id="4537.A0A0E0JZV2"/>
<organism evidence="10">
    <name type="scientific">Oryza punctata</name>
    <name type="common">Red rice</name>
    <dbReference type="NCBI Taxonomy" id="4537"/>
    <lineage>
        <taxon>Eukaryota</taxon>
        <taxon>Viridiplantae</taxon>
        <taxon>Streptophyta</taxon>
        <taxon>Embryophyta</taxon>
        <taxon>Tracheophyta</taxon>
        <taxon>Spermatophyta</taxon>
        <taxon>Magnoliopsida</taxon>
        <taxon>Liliopsida</taxon>
        <taxon>Poales</taxon>
        <taxon>Poaceae</taxon>
        <taxon>BOP clade</taxon>
        <taxon>Oryzoideae</taxon>
        <taxon>Oryzeae</taxon>
        <taxon>Oryzinae</taxon>
        <taxon>Oryza</taxon>
    </lineage>
</organism>
<dbReference type="UniPathway" id="UPA00535">
    <property type="reaction ID" value="UER00288"/>
</dbReference>
<name>A0A0E0JZV2_ORYPU</name>
<dbReference type="FunFam" id="3.20.20.10:FF:000005">
    <property type="entry name" value="Ornithine decarboxylase"/>
    <property type="match status" value="1"/>
</dbReference>
<evidence type="ECO:0000256" key="4">
    <source>
        <dbReference type="ARBA" id="ARBA00023239"/>
    </source>
</evidence>
<dbReference type="Proteomes" id="UP000026962">
    <property type="component" value="Chromosome 2"/>
</dbReference>
<dbReference type="Gene3D" id="3.20.20.10">
    <property type="entry name" value="Alanine racemase"/>
    <property type="match status" value="1"/>
</dbReference>
<reference evidence="10" key="2">
    <citation type="submission" date="2018-05" db="EMBL/GenBank/DDBJ databases">
        <title>OpunRS2 (Oryza punctata Reference Sequence Version 2).</title>
        <authorList>
            <person name="Zhang J."/>
            <person name="Kudrna D."/>
            <person name="Lee S."/>
            <person name="Talag J."/>
            <person name="Welchert J."/>
            <person name="Wing R.A."/>
        </authorList>
    </citation>
    <scope>NUCLEOTIDE SEQUENCE [LARGE SCALE GENOMIC DNA]</scope>
</reference>
<dbReference type="PANTHER" id="PTHR11482">
    <property type="entry name" value="ARGININE/DIAMINOPIMELATE/ORNITHINE DECARBOXYLASE"/>
    <property type="match status" value="1"/>
</dbReference>
<dbReference type="GO" id="GO:0005737">
    <property type="term" value="C:cytoplasm"/>
    <property type="evidence" value="ECO:0007669"/>
    <property type="project" value="TreeGrafter"/>
</dbReference>
<dbReference type="Gene3D" id="2.40.37.10">
    <property type="entry name" value="Lyase, Ornithine Decarboxylase, Chain A, domain 1"/>
    <property type="match status" value="1"/>
</dbReference>
<evidence type="ECO:0000256" key="6">
    <source>
        <dbReference type="ARBA" id="ARBA00034138"/>
    </source>
</evidence>
<dbReference type="InterPro" id="IPR009006">
    <property type="entry name" value="Ala_racemase/Decarboxylase_C"/>
</dbReference>
<dbReference type="GO" id="GO:0033387">
    <property type="term" value="P:putrescine biosynthetic process from arginine, via ornithine"/>
    <property type="evidence" value="ECO:0007669"/>
    <property type="project" value="UniProtKB-UniPathway"/>
</dbReference>
<dbReference type="InterPro" id="IPR002433">
    <property type="entry name" value="Orn_de-COase"/>
</dbReference>
<dbReference type="SUPFAM" id="SSF50621">
    <property type="entry name" value="Alanine racemase C-terminal domain-like"/>
    <property type="match status" value="1"/>
</dbReference>
<dbReference type="PRINTS" id="PR01182">
    <property type="entry name" value="ORNDCRBXLASE"/>
</dbReference>
<dbReference type="EnsemblPlants" id="OPUNC02G14930.1">
    <property type="protein sequence ID" value="OPUNC02G14930.1"/>
    <property type="gene ID" value="OPUNC02G14930"/>
</dbReference>
<comment type="subunit">
    <text evidence="7">Homodimer. Only the dimer is catalytically active, as the active sites are constructed of residues from both monomers.</text>
</comment>
<comment type="similarity">
    <text evidence="2">Belongs to the Orn/Lys/Arg decarboxylase class-II family.</text>
</comment>
<dbReference type="InterPro" id="IPR000183">
    <property type="entry name" value="Orn/DAP/Arg_de-COase"/>
</dbReference>
<evidence type="ECO:0000313" key="11">
    <source>
        <dbReference type="Proteomes" id="UP000026962"/>
    </source>
</evidence>
<evidence type="ECO:0000256" key="1">
    <source>
        <dbReference type="ARBA" id="ARBA00001933"/>
    </source>
</evidence>
<dbReference type="CDD" id="cd00622">
    <property type="entry name" value="PLPDE_III_ODC"/>
    <property type="match status" value="1"/>
</dbReference>
<dbReference type="PRINTS" id="PR01179">
    <property type="entry name" value="ODADCRBXLASE"/>
</dbReference>
<evidence type="ECO:0000259" key="9">
    <source>
        <dbReference type="Pfam" id="PF02784"/>
    </source>
</evidence>
<evidence type="ECO:0000256" key="2">
    <source>
        <dbReference type="ARBA" id="ARBA00008872"/>
    </source>
</evidence>
<dbReference type="EC" id="4.1.1.17" evidence="6"/>
<sequence>MAGAEGDHMEVAVLAAPVVKDREVLRFRRDVTGLVRTIVVASAPDTRATAAGAFNVLELGEVARLFAAWRRGLRGCNPNPALLGALAGLGAGFDCASRVEMEAVLALGVEADRVVYANPCKLESHLEYAASVGVDLTTFDSEEEVGKIKRCHPRCRLLLRIKAPDGDAKANLGTKYGAHREEVVPLLVAARRAGMPVVGVSFHVGSAMSRVGIYAGAIEVAREAFDAAAALGMQPMHVLDIGGGFKAGDGDKSTFMEASTVINAALARHFGDDMPGVEVIAEPGRYFAETAFALAARIFGKRTRGEVREYWIDDGMFGTLCCVHFENYVPRPAPVTAIRRATADGEQAATMGGEITAKTHPSTVFGPTLDSFDVMVRGYQLPELCTGDWLVFDDVGAYTTVCSSDFNGFSTSNMETYLAYSY</sequence>
<proteinExistence type="inferred from homology"/>
<dbReference type="PANTHER" id="PTHR11482:SF6">
    <property type="entry name" value="ORNITHINE DECARBOXYLASE 1-RELATED"/>
    <property type="match status" value="1"/>
</dbReference>
<comment type="pathway">
    <text evidence="5">Amine and polyamine biosynthesis; putrescine biosynthesis via L-ornithine pathway; putrescine from L-ornithine: step 1/1.</text>
</comment>
<dbReference type="OMA" id="AMKNFSM"/>
<reference evidence="10" key="1">
    <citation type="submission" date="2015-04" db="UniProtKB">
        <authorList>
            <consortium name="EnsemblPlants"/>
        </authorList>
    </citation>
    <scope>IDENTIFICATION</scope>
</reference>
<dbReference type="InterPro" id="IPR022644">
    <property type="entry name" value="De-COase2_N"/>
</dbReference>
<dbReference type="eggNOG" id="KOG0622">
    <property type="taxonomic scope" value="Eukaryota"/>
</dbReference>
<accession>A0A0E0JZV2</accession>
<dbReference type="AlphaFoldDB" id="A0A0E0JZV2"/>